<evidence type="ECO:0000256" key="1">
    <source>
        <dbReference type="ARBA" id="ARBA00000799"/>
    </source>
</evidence>
<keyword evidence="8" id="KW-1185">Reference proteome</keyword>
<dbReference type="EC" id="5.4.4.2" evidence="3"/>
<evidence type="ECO:0000313" key="8">
    <source>
        <dbReference type="Proteomes" id="UP000481621"/>
    </source>
</evidence>
<dbReference type="SUPFAM" id="SSF56322">
    <property type="entry name" value="ADC synthase"/>
    <property type="match status" value="1"/>
</dbReference>
<dbReference type="PANTHER" id="PTHR42839">
    <property type="entry name" value="ISOCHORISMATE SYNTHASE ENTC"/>
    <property type="match status" value="1"/>
</dbReference>
<comment type="caution">
    <text evidence="7">The sequence shown here is derived from an EMBL/GenBank/DDBJ whole genome shotgun (WGS) entry which is preliminary data.</text>
</comment>
<dbReference type="Proteomes" id="UP000481621">
    <property type="component" value="Unassembled WGS sequence"/>
</dbReference>
<dbReference type="AlphaFoldDB" id="A0A6B3TQC6"/>
<reference evidence="7" key="1">
    <citation type="submission" date="2020-02" db="EMBL/GenBank/DDBJ databases">
        <title>Bacillus sedimentmangrovi sp. nov., isolated from sediment of the mangrove ecosystem.</title>
        <authorList>
            <person name="Liu G."/>
        </authorList>
    </citation>
    <scope>NUCLEOTIDE SEQUENCE [LARGE SCALE GENOMIC DNA]</scope>
    <source>
        <strain evidence="7">SgZ-7</strain>
    </source>
</reference>
<dbReference type="Pfam" id="PF00425">
    <property type="entry name" value="Chorismate_bind"/>
    <property type="match status" value="1"/>
</dbReference>
<dbReference type="EMBL" id="JAAIUV010000003">
    <property type="protein sequence ID" value="NEX77947.1"/>
    <property type="molecule type" value="Genomic_DNA"/>
</dbReference>
<dbReference type="NCBIfam" id="NF005380">
    <property type="entry name" value="PRK06923.1"/>
    <property type="match status" value="1"/>
</dbReference>
<comment type="catalytic activity">
    <reaction evidence="1">
        <text>chorismate = isochorismate</text>
        <dbReference type="Rhea" id="RHEA:18985"/>
        <dbReference type="ChEBI" id="CHEBI:29748"/>
        <dbReference type="ChEBI" id="CHEBI:29780"/>
        <dbReference type="EC" id="5.4.4.2"/>
    </reaction>
</comment>
<comment type="similarity">
    <text evidence="2">Belongs to the isochorismate synthase family.</text>
</comment>
<gene>
    <name evidence="7" type="primary">dhbC</name>
    <name evidence="7" type="ORF">G4Z05_03460</name>
</gene>
<evidence type="ECO:0000256" key="4">
    <source>
        <dbReference type="ARBA" id="ARBA00023235"/>
    </source>
</evidence>
<sequence>MNGVITMAEEKDQLLNEYEEEDFYLSSPRRTMLAKGVFKELFHERNVDYSNFSEHVKKALEEAKEEGMLKPVVVGAIPFDPKNAPQLIIPEKILYAESLQGNDKLQDCKVSVRTYESQFIPEREEYMEGVNKGLTYIKEGELEKFVLAKALRCQTMEPIDKKQILRNLVQLNAGGYTFAVNLFNRQSGDLNPIHKRTFIGASPELLVSRSATAVLANPLAGSRPRSEDPVEDKRRAEELLASEKDLHEHAVVVEAVAEGLKGLCKNLMVPDKPSLVKTETMWHLSTEMKGELVDSQLTSLDLALALHPTPAVCGFPTKRAYEVIHEIEPFDRNYFTGIVGWCDESGDGEWIVAIRCAEIENSTVSLYAGAGIVEGSKPEEEWNETSAKLRTMLNAMGLQDL</sequence>
<dbReference type="PANTHER" id="PTHR42839:SF2">
    <property type="entry name" value="ISOCHORISMATE SYNTHASE ENTC"/>
    <property type="match status" value="1"/>
</dbReference>
<dbReference type="RefSeq" id="WP_163250480.1">
    <property type="nucleotide sequence ID" value="NZ_JAAIUV010000003.1"/>
</dbReference>
<dbReference type="GO" id="GO:0009697">
    <property type="term" value="P:salicylic acid biosynthetic process"/>
    <property type="evidence" value="ECO:0007669"/>
    <property type="project" value="TreeGrafter"/>
</dbReference>
<dbReference type="InterPro" id="IPR005801">
    <property type="entry name" value="ADC_synthase"/>
</dbReference>
<dbReference type="NCBIfam" id="TIGR00543">
    <property type="entry name" value="isochor_syn"/>
    <property type="match status" value="1"/>
</dbReference>
<dbReference type="InterPro" id="IPR015890">
    <property type="entry name" value="Chorismate_C"/>
</dbReference>
<evidence type="ECO:0000256" key="5">
    <source>
        <dbReference type="ARBA" id="ARBA00041564"/>
    </source>
</evidence>
<organism evidence="7 8">
    <name type="scientific">Neobacillus thermocopriae</name>
    <dbReference type="NCBI Taxonomy" id="1215031"/>
    <lineage>
        <taxon>Bacteria</taxon>
        <taxon>Bacillati</taxon>
        <taxon>Bacillota</taxon>
        <taxon>Bacilli</taxon>
        <taxon>Bacillales</taxon>
        <taxon>Bacillaceae</taxon>
        <taxon>Neobacillus</taxon>
    </lineage>
</organism>
<evidence type="ECO:0000259" key="6">
    <source>
        <dbReference type="Pfam" id="PF00425"/>
    </source>
</evidence>
<evidence type="ECO:0000313" key="7">
    <source>
        <dbReference type="EMBL" id="NEX77947.1"/>
    </source>
</evidence>
<dbReference type="GO" id="GO:0008909">
    <property type="term" value="F:isochorismate synthase activity"/>
    <property type="evidence" value="ECO:0007669"/>
    <property type="project" value="UniProtKB-EC"/>
</dbReference>
<protein>
    <recommendedName>
        <fullName evidence="3">isochorismate synthase</fullName>
        <ecNumber evidence="3">5.4.4.2</ecNumber>
    </recommendedName>
    <alternativeName>
        <fullName evidence="5">Isochorismate mutase</fullName>
    </alternativeName>
</protein>
<accession>A0A6B3TQC6</accession>
<name>A0A6B3TQC6_9BACI</name>
<dbReference type="Gene3D" id="3.60.120.10">
    <property type="entry name" value="Anthranilate synthase"/>
    <property type="match status" value="1"/>
</dbReference>
<keyword evidence="4" id="KW-0413">Isomerase</keyword>
<dbReference type="InterPro" id="IPR004561">
    <property type="entry name" value="IsoChor_synthase"/>
</dbReference>
<evidence type="ECO:0000256" key="3">
    <source>
        <dbReference type="ARBA" id="ARBA00012824"/>
    </source>
</evidence>
<proteinExistence type="inferred from homology"/>
<feature type="domain" description="Chorismate-utilising enzyme C-terminal" evidence="6">
    <location>
        <begin position="123"/>
        <end position="388"/>
    </location>
</feature>
<evidence type="ECO:0000256" key="2">
    <source>
        <dbReference type="ARBA" id="ARBA00005297"/>
    </source>
</evidence>